<reference evidence="1 2" key="2">
    <citation type="submission" date="2020-07" db="EMBL/GenBank/DDBJ databases">
        <authorList>
            <person name="Yu X."/>
        </authorList>
    </citation>
    <scope>NUCLEOTIDE SEQUENCE [LARGE SCALE GENOMIC DNA]</scope>
    <source>
        <strain evidence="2">24</strain>
    </source>
</reference>
<dbReference type="Proteomes" id="UP000510682">
    <property type="component" value="Chromosome"/>
</dbReference>
<organism evidence="1 2">
    <name type="scientific">Mycobacterium vicinigordonae</name>
    <dbReference type="NCBI Taxonomy" id="1719132"/>
    <lineage>
        <taxon>Bacteria</taxon>
        <taxon>Bacillati</taxon>
        <taxon>Actinomycetota</taxon>
        <taxon>Actinomycetes</taxon>
        <taxon>Mycobacteriales</taxon>
        <taxon>Mycobacteriaceae</taxon>
        <taxon>Mycobacterium</taxon>
    </lineage>
</organism>
<dbReference type="EMBL" id="CP059165">
    <property type="protein sequence ID" value="QLL05592.1"/>
    <property type="molecule type" value="Genomic_DNA"/>
</dbReference>
<sequence length="87" mass="9350">MGGVTTTIPCKYATDPGALNPAQWSGKLAALRSRGATNADPRVAECLAALAYWRVRRVLDADRQHLNPAHVPALADMLRHAHPAVAR</sequence>
<evidence type="ECO:0000313" key="1">
    <source>
        <dbReference type="EMBL" id="QLL05592.1"/>
    </source>
</evidence>
<evidence type="ECO:0000313" key="2">
    <source>
        <dbReference type="Proteomes" id="UP000510682"/>
    </source>
</evidence>
<name>A0A7D6HRF9_9MYCO</name>
<reference evidence="2" key="1">
    <citation type="submission" date="2020-07" db="EMBL/GenBank/DDBJ databases">
        <title>Description of Mycobacterium gordonae subsp. intergordonae subsp.nov. and Mycobacterium gordonae subsp. gordonae subsp. nov.</title>
        <authorList>
            <person name="Yu X."/>
        </authorList>
    </citation>
    <scope>NUCLEOTIDE SEQUENCE [LARGE SCALE GENOMIC DNA]</scope>
    <source>
        <strain evidence="2">24</strain>
    </source>
</reference>
<protein>
    <submittedName>
        <fullName evidence="1">Uncharacterized protein</fullName>
    </submittedName>
</protein>
<dbReference type="AlphaFoldDB" id="A0A7D6HRF9"/>
<reference evidence="2" key="3">
    <citation type="submission" date="2023-07" db="EMBL/GenBank/DDBJ databases">
        <title>Description of Mycobacterium gordonae subsp. intergordonae subsp.nov. and Mycobacterium gordonae subsp. gordonae subsp. nov.</title>
        <authorList>
            <person name="Huang H."/>
        </authorList>
    </citation>
    <scope>NUCLEOTIDE SEQUENCE [LARGE SCALE GENOMIC DNA]</scope>
    <source>
        <strain evidence="2">24</strain>
    </source>
</reference>
<keyword evidence="2" id="KW-1185">Reference proteome</keyword>
<proteinExistence type="predicted"/>
<dbReference type="KEGG" id="mgor:H0P51_17300"/>
<gene>
    <name evidence="1" type="ORF">H0P51_17300</name>
</gene>
<accession>A0A7D6HRF9</accession>